<evidence type="ECO:0000313" key="10">
    <source>
        <dbReference type="EMBL" id="KVW99117.1"/>
    </source>
</evidence>
<organism evidence="10 11">
    <name type="scientific">Thiobacillus denitrificans</name>
    <dbReference type="NCBI Taxonomy" id="36861"/>
    <lineage>
        <taxon>Bacteria</taxon>
        <taxon>Pseudomonadati</taxon>
        <taxon>Pseudomonadota</taxon>
        <taxon>Betaproteobacteria</taxon>
        <taxon>Nitrosomonadales</taxon>
        <taxon>Thiobacillaceae</taxon>
        <taxon>Thiobacillus</taxon>
    </lineage>
</organism>
<evidence type="ECO:0000259" key="8">
    <source>
        <dbReference type="Pfam" id="PF00479"/>
    </source>
</evidence>
<dbReference type="PANTHER" id="PTHR23429">
    <property type="entry name" value="GLUCOSE-6-PHOSPHATE 1-DEHYDROGENASE G6PD"/>
    <property type="match status" value="1"/>
</dbReference>
<gene>
    <name evidence="7" type="primary">zwf</name>
    <name evidence="10" type="ORF">ABW22_02075</name>
</gene>
<evidence type="ECO:0000256" key="1">
    <source>
        <dbReference type="ARBA" id="ARBA00004937"/>
    </source>
</evidence>
<feature type="binding site" evidence="7">
    <location>
        <begin position="14"/>
        <end position="21"/>
    </location>
    <ligand>
        <name>NADP(+)</name>
        <dbReference type="ChEBI" id="CHEBI:58349"/>
    </ligand>
</feature>
<sequence length="464" mass="51518">MTERPISDALVLFGATGDLARRKIFPALHDMLRHGRTLPPIVCVANSPGWDLERLRAHAHDGIAEFGGAVDEAVFRNLASLLTYINGDYEAPATYVALRRALENRQRPLHYFAIPPAMFPVVVRGLAAVGCTEGARVVVEKPFGRDLESAQSLNATLYEALPESGIFRIDHYLGKEAVQNILYFRFANSFLEPIWNRNHIRQIQITMAESFGVAGRGRFYDSVGAIRDVLQNHLLQILALLAMEPPLGTSAEAVRDEQAKLLKAIRPLAPGDLVRGQYEGYRNEEGVAHGSDTETFAAVRFFVDTWRWAGVPFIVRTGKNLPLTTTEIRAEFQVPPQRVFALSETGPLAPNYLRMRLSPTVSIALGARTKNAGDRMVGRPVELYVCNNHPEEMSAYERLLGDAMDGEAMLFARQDAVEAAWRVVEPVLSRRDPAYVYEPGTWGPSEADLLLAGGRWHNPRPPQG</sequence>
<dbReference type="PRINTS" id="PR00079">
    <property type="entry name" value="G6PDHDRGNASE"/>
</dbReference>
<keyword evidence="5 7" id="KW-0560">Oxidoreductase</keyword>
<evidence type="ECO:0000313" key="11">
    <source>
        <dbReference type="Proteomes" id="UP000064243"/>
    </source>
</evidence>
<dbReference type="SUPFAM" id="SSF51735">
    <property type="entry name" value="NAD(P)-binding Rossmann-fold domains"/>
    <property type="match status" value="1"/>
</dbReference>
<dbReference type="InterPro" id="IPR022674">
    <property type="entry name" value="G6P_DH_NAD-bd"/>
</dbReference>
<dbReference type="Gene3D" id="3.30.360.10">
    <property type="entry name" value="Dihydrodipicolinate Reductase, domain 2"/>
    <property type="match status" value="1"/>
</dbReference>
<comment type="function">
    <text evidence="7">Catalyzes the oxidation of glucose 6-phosphate to 6-phosphogluconolactone.</text>
</comment>
<dbReference type="GO" id="GO:0004345">
    <property type="term" value="F:glucose-6-phosphate dehydrogenase activity"/>
    <property type="evidence" value="ECO:0007669"/>
    <property type="project" value="UniProtKB-UniRule"/>
</dbReference>
<evidence type="ECO:0000256" key="4">
    <source>
        <dbReference type="ARBA" id="ARBA00022857"/>
    </source>
</evidence>
<dbReference type="Pfam" id="PF00479">
    <property type="entry name" value="G6PD_N"/>
    <property type="match status" value="1"/>
</dbReference>
<feature type="binding site" evidence="7">
    <location>
        <position position="228"/>
    </location>
    <ligand>
        <name>substrate</name>
    </ligand>
</feature>
<dbReference type="InterPro" id="IPR022675">
    <property type="entry name" value="G6P_DH_C"/>
</dbReference>
<evidence type="ECO:0000256" key="2">
    <source>
        <dbReference type="ARBA" id="ARBA00009975"/>
    </source>
</evidence>
<dbReference type="UniPathway" id="UPA00115">
    <property type="reaction ID" value="UER00408"/>
</dbReference>
<dbReference type="InterPro" id="IPR001282">
    <property type="entry name" value="G6P_DH"/>
</dbReference>
<dbReference type="HAMAP" id="MF_00966">
    <property type="entry name" value="G6PD"/>
    <property type="match status" value="1"/>
</dbReference>
<dbReference type="Gene3D" id="3.40.50.720">
    <property type="entry name" value="NAD(P)-binding Rossmann-like Domain"/>
    <property type="match status" value="1"/>
</dbReference>
<feature type="binding site" evidence="7">
    <location>
        <position position="175"/>
    </location>
    <ligand>
        <name>substrate</name>
    </ligand>
</feature>
<evidence type="ECO:0000256" key="5">
    <source>
        <dbReference type="ARBA" id="ARBA00023002"/>
    </source>
</evidence>
<dbReference type="GO" id="GO:0009051">
    <property type="term" value="P:pentose-phosphate shunt, oxidative branch"/>
    <property type="evidence" value="ECO:0007669"/>
    <property type="project" value="TreeGrafter"/>
</dbReference>
<dbReference type="SUPFAM" id="SSF55347">
    <property type="entry name" value="Glyceraldehyde-3-phosphate dehydrogenase-like, C-terminal domain"/>
    <property type="match status" value="1"/>
</dbReference>
<dbReference type="EMBL" id="LDUG01000007">
    <property type="protein sequence ID" value="KVW99117.1"/>
    <property type="molecule type" value="Genomic_DNA"/>
</dbReference>
<dbReference type="NCBIfam" id="NF009492">
    <property type="entry name" value="PRK12853.1-3"/>
    <property type="match status" value="1"/>
</dbReference>
<reference evidence="10 11" key="1">
    <citation type="journal article" date="2015" name="Appl. Environ. Microbiol.">
        <title>Aerobic and Anaerobic Thiosulfate Oxidation by a Cold-Adapted, Subglacial Chemoautotroph.</title>
        <authorList>
            <person name="Harrold Z.R."/>
            <person name="Skidmore M.L."/>
            <person name="Hamilton T.L."/>
            <person name="Desch L."/>
            <person name="Amada K."/>
            <person name="van Gelder W."/>
            <person name="Glover K."/>
            <person name="Roden E.E."/>
            <person name="Boyd E.S."/>
        </authorList>
    </citation>
    <scope>NUCLEOTIDE SEQUENCE [LARGE SCALE GENOMIC DNA]</scope>
    <source>
        <strain evidence="10 11">RG</strain>
    </source>
</reference>
<feature type="binding site" evidence="7">
    <location>
        <position position="171"/>
    </location>
    <ligand>
        <name>substrate</name>
    </ligand>
</feature>
<feature type="domain" description="Glucose-6-phosphate dehydrogenase C-terminal" evidence="9">
    <location>
        <begin position="183"/>
        <end position="452"/>
    </location>
</feature>
<dbReference type="PANTHER" id="PTHR23429:SF0">
    <property type="entry name" value="GLUCOSE-6-PHOSPHATE 1-DEHYDROGENASE"/>
    <property type="match status" value="1"/>
</dbReference>
<comment type="similarity">
    <text evidence="2 7">Belongs to the glucose-6-phosphate dehydrogenase family.</text>
</comment>
<comment type="caution">
    <text evidence="7">Lacks conserved residue(s) required for the propagation of feature annotation.</text>
</comment>
<name>A0A106BUX3_THIDE</name>
<keyword evidence="3 7" id="KW-0313">Glucose metabolism</keyword>
<proteinExistence type="inferred from homology"/>
<evidence type="ECO:0000256" key="6">
    <source>
        <dbReference type="ARBA" id="ARBA00023277"/>
    </source>
</evidence>
<comment type="pathway">
    <text evidence="1 7">Carbohydrate degradation; pentose phosphate pathway; D-ribulose 5-phosphate from D-glucose 6-phosphate (oxidative stage): step 1/3.</text>
</comment>
<dbReference type="InterPro" id="IPR019796">
    <property type="entry name" value="G6P_DH_AS"/>
</dbReference>
<comment type="caution">
    <text evidence="10">The sequence shown here is derived from an EMBL/GenBank/DDBJ whole genome shotgun (WGS) entry which is preliminary data.</text>
</comment>
<dbReference type="GO" id="GO:0006006">
    <property type="term" value="P:glucose metabolic process"/>
    <property type="evidence" value="ECO:0007669"/>
    <property type="project" value="UniProtKB-KW"/>
</dbReference>
<dbReference type="Proteomes" id="UP000064243">
    <property type="component" value="Unassembled WGS sequence"/>
</dbReference>
<comment type="catalytic activity">
    <reaction evidence="7">
        <text>D-glucose 6-phosphate + NADP(+) = 6-phospho-D-glucono-1,5-lactone + NADPH + H(+)</text>
        <dbReference type="Rhea" id="RHEA:15841"/>
        <dbReference type="ChEBI" id="CHEBI:15378"/>
        <dbReference type="ChEBI" id="CHEBI:57783"/>
        <dbReference type="ChEBI" id="CHEBI:57955"/>
        <dbReference type="ChEBI" id="CHEBI:58349"/>
        <dbReference type="ChEBI" id="CHEBI:61548"/>
        <dbReference type="EC" id="1.1.1.49"/>
    </reaction>
</comment>
<dbReference type="GO" id="GO:0050661">
    <property type="term" value="F:NADP binding"/>
    <property type="evidence" value="ECO:0007669"/>
    <property type="project" value="UniProtKB-UniRule"/>
</dbReference>
<dbReference type="RefSeq" id="WP_059751650.1">
    <property type="nucleotide sequence ID" value="NZ_LDUG01000007.1"/>
</dbReference>
<feature type="domain" description="Glucose-6-phosphate dehydrogenase NAD-binding" evidence="8">
    <location>
        <begin position="11"/>
        <end position="180"/>
    </location>
</feature>
<dbReference type="PROSITE" id="PS00069">
    <property type="entry name" value="G6P_DEHYDROGENASE"/>
    <property type="match status" value="1"/>
</dbReference>
<feature type="binding site" evidence="7">
    <location>
        <position position="141"/>
    </location>
    <ligand>
        <name>NADP(+)</name>
        <dbReference type="ChEBI" id="CHEBI:58349"/>
    </ligand>
</feature>
<dbReference type="AlphaFoldDB" id="A0A106BUX3"/>
<dbReference type="InterPro" id="IPR036291">
    <property type="entry name" value="NAD(P)-bd_dom_sf"/>
</dbReference>
<dbReference type="PATRIC" id="fig|36861.3.peg.3258"/>
<keyword evidence="6 7" id="KW-0119">Carbohydrate metabolism</keyword>
<protein>
    <recommendedName>
        <fullName evidence="7">Glucose-6-phosphate 1-dehydrogenase</fullName>
        <shortName evidence="7">G6PD</shortName>
        <ecNumber evidence="7">1.1.1.49</ecNumber>
    </recommendedName>
</protein>
<evidence type="ECO:0000256" key="7">
    <source>
        <dbReference type="HAMAP-Rule" id="MF_00966"/>
    </source>
</evidence>
<evidence type="ECO:0000259" key="9">
    <source>
        <dbReference type="Pfam" id="PF02781"/>
    </source>
</evidence>
<feature type="binding site" evidence="7">
    <location>
        <position position="209"/>
    </location>
    <ligand>
        <name>substrate</name>
    </ligand>
</feature>
<keyword evidence="11" id="KW-1185">Reference proteome</keyword>
<feature type="active site" description="Proton acceptor" evidence="7">
    <location>
        <position position="233"/>
    </location>
</feature>
<keyword evidence="4 7" id="KW-0521">NADP</keyword>
<dbReference type="GO" id="GO:0005829">
    <property type="term" value="C:cytosol"/>
    <property type="evidence" value="ECO:0007669"/>
    <property type="project" value="TreeGrafter"/>
</dbReference>
<accession>A0A106BUX3</accession>
<dbReference type="PIRSF" id="PIRSF000110">
    <property type="entry name" value="G6PD"/>
    <property type="match status" value="1"/>
</dbReference>
<evidence type="ECO:0000256" key="3">
    <source>
        <dbReference type="ARBA" id="ARBA00022526"/>
    </source>
</evidence>
<feature type="binding site" evidence="7">
    <location>
        <position position="319"/>
    </location>
    <ligand>
        <name>substrate</name>
    </ligand>
</feature>
<dbReference type="Pfam" id="PF02781">
    <property type="entry name" value="G6PD_C"/>
    <property type="match status" value="1"/>
</dbReference>
<dbReference type="EC" id="1.1.1.49" evidence="7"/>
<dbReference type="NCBIfam" id="TIGR00871">
    <property type="entry name" value="zwf"/>
    <property type="match status" value="1"/>
</dbReference>
<dbReference type="OrthoDB" id="9802739at2"/>